<dbReference type="Proteomes" id="UP000085678">
    <property type="component" value="Unplaced"/>
</dbReference>
<keyword evidence="2" id="KW-1185">Reference proteome</keyword>
<feature type="compositionally biased region" description="Polar residues" evidence="1">
    <location>
        <begin position="324"/>
        <end position="334"/>
    </location>
</feature>
<name>A0A1S3HBM1_LINAN</name>
<gene>
    <name evidence="3" type="primary">LOC106153219</name>
</gene>
<evidence type="ECO:0000313" key="3">
    <source>
        <dbReference type="RefSeq" id="XP_013382524.1"/>
    </source>
</evidence>
<proteinExistence type="predicted"/>
<organism evidence="2 3">
    <name type="scientific">Lingula anatina</name>
    <name type="common">Brachiopod</name>
    <name type="synonym">Lingula unguis</name>
    <dbReference type="NCBI Taxonomy" id="7574"/>
    <lineage>
        <taxon>Eukaryota</taxon>
        <taxon>Metazoa</taxon>
        <taxon>Spiralia</taxon>
        <taxon>Lophotrochozoa</taxon>
        <taxon>Brachiopoda</taxon>
        <taxon>Linguliformea</taxon>
        <taxon>Lingulata</taxon>
        <taxon>Lingulida</taxon>
        <taxon>Linguloidea</taxon>
        <taxon>Lingulidae</taxon>
        <taxon>Lingula</taxon>
    </lineage>
</organism>
<dbReference type="GeneID" id="106153219"/>
<dbReference type="KEGG" id="lak:106153219"/>
<dbReference type="RefSeq" id="XP_013382524.1">
    <property type="nucleotide sequence ID" value="XM_013527070.1"/>
</dbReference>
<feature type="compositionally biased region" description="Basic and acidic residues" evidence="1">
    <location>
        <begin position="1"/>
        <end position="12"/>
    </location>
</feature>
<protein>
    <submittedName>
        <fullName evidence="3">Extensin-like</fullName>
    </submittedName>
</protein>
<feature type="region of interest" description="Disordered" evidence="1">
    <location>
        <begin position="1"/>
        <end position="100"/>
    </location>
</feature>
<dbReference type="InParanoid" id="A0A1S3HBM1"/>
<sequence length="422" mass="46019">MQRQDPAPEQRRTPTLHVIHRPQKPRSPSPEAVESPRLSGGSPSSKHGLSFKVLQVLTGTDDDEGVEPPPTSDGKGKSRFNSQDDEMTFSGINKREEVPSHTFKRLMRMTSKDELETQGLQRPAPTAANIKVRAPVKEQPQPTHINPAAQVYTPQEPVNVPPPVPQHVVYNAPAPASPVMYSPPQQNSGMVSPPVTVKTMTPGRVGTPPGRRPGSPTTQSYAISPLAAASPPSPTQQYYNIAPMPVSVPVSVPIQHYEDDDAYEGPIGKYDETSIRYKGRNIPSKSFKLLQQMTGGPDTVFLDPAPSQQQTRRRARGSPEAGTRNIQIMHISSNQPPPPQLAPQQFSIQIQRGTPSQSPGTPPGGRQRPKLSKLPESIKRASFDEDLPPSSPPPHGWESRAMRILQLAERKKATAFDGSSDL</sequence>
<evidence type="ECO:0000256" key="1">
    <source>
        <dbReference type="SAM" id="MobiDB-lite"/>
    </source>
</evidence>
<dbReference type="OrthoDB" id="6107953at2759"/>
<reference evidence="3" key="1">
    <citation type="submission" date="2025-08" db="UniProtKB">
        <authorList>
            <consortium name="RefSeq"/>
        </authorList>
    </citation>
    <scope>IDENTIFICATION</scope>
    <source>
        <tissue evidence="3">Gonads</tissue>
    </source>
</reference>
<feature type="region of interest" description="Disordered" evidence="1">
    <location>
        <begin position="295"/>
        <end position="400"/>
    </location>
</feature>
<dbReference type="AlphaFoldDB" id="A0A1S3HBM1"/>
<evidence type="ECO:0000313" key="2">
    <source>
        <dbReference type="Proteomes" id="UP000085678"/>
    </source>
</evidence>
<accession>A0A1S3HBM1</accession>
<feature type="region of interest" description="Disordered" evidence="1">
    <location>
        <begin position="113"/>
        <end position="142"/>
    </location>
</feature>